<dbReference type="GO" id="GO:0022900">
    <property type="term" value="P:electron transport chain"/>
    <property type="evidence" value="ECO:0007669"/>
    <property type="project" value="InterPro"/>
</dbReference>
<dbReference type="Proteomes" id="UP000321248">
    <property type="component" value="Unassembled WGS sequence"/>
</dbReference>
<evidence type="ECO:0000313" key="1">
    <source>
        <dbReference type="EMBL" id="TXK65640.1"/>
    </source>
</evidence>
<name>A0A5C8KWQ2_9GAMM</name>
<gene>
    <name evidence="1" type="ORF">FU658_00455</name>
</gene>
<dbReference type="OrthoDB" id="5984407at2"/>
<dbReference type="AlphaFoldDB" id="A0A5C8KWQ2"/>
<comment type="caution">
    <text evidence="1">The sequence shown here is derived from an EMBL/GenBank/DDBJ whole genome shotgun (WGS) entry which is preliminary data.</text>
</comment>
<keyword evidence="2" id="KW-1185">Reference proteome</keyword>
<dbReference type="Gene3D" id="1.20.120.10">
    <property type="entry name" value="Cytochrome c/b562"/>
    <property type="match status" value="1"/>
</dbReference>
<dbReference type="InterPro" id="IPR002321">
    <property type="entry name" value="Cyt_c_II"/>
</dbReference>
<reference evidence="1 2" key="1">
    <citation type="submission" date="2019-08" db="EMBL/GenBank/DDBJ databases">
        <authorList>
            <person name="Karlyshev A.V."/>
        </authorList>
    </citation>
    <scope>NUCLEOTIDE SEQUENCE [LARGE SCALE GENOMIC DNA]</scope>
    <source>
        <strain evidence="1 2">Alg18-2.2</strain>
    </source>
</reference>
<dbReference type="RefSeq" id="WP_147890312.1">
    <property type="nucleotide sequence ID" value="NZ_VRTS01000001.1"/>
</dbReference>
<evidence type="ECO:0000313" key="2">
    <source>
        <dbReference type="Proteomes" id="UP000321248"/>
    </source>
</evidence>
<organism evidence="1 2">
    <name type="scientific">Alkalisalibacterium limincola</name>
    <dbReference type="NCBI Taxonomy" id="2699169"/>
    <lineage>
        <taxon>Bacteria</taxon>
        <taxon>Pseudomonadati</taxon>
        <taxon>Pseudomonadota</taxon>
        <taxon>Gammaproteobacteria</taxon>
        <taxon>Lysobacterales</taxon>
        <taxon>Lysobacteraceae</taxon>
        <taxon>Alkalisalibacterium</taxon>
    </lineage>
</organism>
<protein>
    <submittedName>
        <fullName evidence="1">Cytochrome c</fullName>
    </submittedName>
</protein>
<dbReference type="SUPFAM" id="SSF47175">
    <property type="entry name" value="Cytochromes"/>
    <property type="match status" value="1"/>
</dbReference>
<sequence length="135" mass="14259">MRAAILLALGLFIGVVATVMTLGALRQGTPFHQGLMSVMAHHLGSLRAMGEPGTPADACSSQRVGAHLAMLRLAGDDLEAAFLPTMNDERFRQYASNYRDALDAAIAQPAQSCETAAQQAAALGDSCSACHRDFR</sequence>
<dbReference type="InterPro" id="IPR010980">
    <property type="entry name" value="Cyt_c/b562"/>
</dbReference>
<dbReference type="PROSITE" id="PS51009">
    <property type="entry name" value="CYTCII"/>
    <property type="match status" value="1"/>
</dbReference>
<proteinExistence type="predicted"/>
<dbReference type="GO" id="GO:0009055">
    <property type="term" value="F:electron transfer activity"/>
    <property type="evidence" value="ECO:0007669"/>
    <property type="project" value="InterPro"/>
</dbReference>
<accession>A0A5C8KWQ2</accession>
<dbReference type="GO" id="GO:0020037">
    <property type="term" value="F:heme binding"/>
    <property type="evidence" value="ECO:0007669"/>
    <property type="project" value="InterPro"/>
</dbReference>
<dbReference type="EMBL" id="VRTS01000001">
    <property type="protein sequence ID" value="TXK65640.1"/>
    <property type="molecule type" value="Genomic_DNA"/>
</dbReference>
<dbReference type="GO" id="GO:0005506">
    <property type="term" value="F:iron ion binding"/>
    <property type="evidence" value="ECO:0007669"/>
    <property type="project" value="InterPro"/>
</dbReference>